<dbReference type="Proteomes" id="UP000594042">
    <property type="component" value="Chromosome"/>
</dbReference>
<dbReference type="Gene3D" id="3.55.50.30">
    <property type="match status" value="1"/>
</dbReference>
<name>A0A7G1HYH9_9BACT</name>
<dbReference type="PANTHER" id="PTHR30273:SF2">
    <property type="entry name" value="PROTEIN FECR"/>
    <property type="match status" value="1"/>
</dbReference>
<dbReference type="Pfam" id="PF16344">
    <property type="entry name" value="FecR_C"/>
    <property type="match status" value="1"/>
</dbReference>
<evidence type="ECO:0000313" key="5">
    <source>
        <dbReference type="Proteomes" id="UP000594042"/>
    </source>
</evidence>
<dbReference type="RefSeq" id="WP_021932006.1">
    <property type="nucleotide sequence ID" value="NZ_AP023322.1"/>
</dbReference>
<feature type="transmembrane region" description="Helical" evidence="1">
    <location>
        <begin position="84"/>
        <end position="107"/>
    </location>
</feature>
<gene>
    <name evidence="4" type="ORF">Cop2CBH44_16210</name>
</gene>
<evidence type="ECO:0000256" key="1">
    <source>
        <dbReference type="SAM" id="Phobius"/>
    </source>
</evidence>
<feature type="domain" description="Protein FecR C-terminal" evidence="3">
    <location>
        <begin position="263"/>
        <end position="331"/>
    </location>
</feature>
<sequence>MKENIEDIILAFLNHDIRPDDLKTLKIWLEESTQNKLIFEGYQNAWIKSAALDSHDFNKEVVYQQIIERITKEKKEKKEHYKILHLRYITTIAATFLIGILISYFALEQYLKIGEKKQDYAYTISVPQGSHMQLDLPDGSKVWLEAESKLSYLNNYGDHNREIFLKGEASFEVEKDDKKPFIVNAEEINIKVLGTKFNIKNYDNDSSAYVWLKEGSILLSDANNKYSIQLKPNEYACFNKTNESIEICNYPYIHTKDWHHRTLIVDKKRFDEIAKEIKQIYNVDITFEKNHLKELRFYGNFSTDHYNAWQIIDILSTTNKFHYRYNINKNSFEIY</sequence>
<organism evidence="4 5">
    <name type="scientific">Coprobacter secundus subsp. similis</name>
    <dbReference type="NCBI Taxonomy" id="2751153"/>
    <lineage>
        <taxon>Bacteria</taxon>
        <taxon>Pseudomonadati</taxon>
        <taxon>Bacteroidota</taxon>
        <taxon>Bacteroidia</taxon>
        <taxon>Bacteroidales</taxon>
        <taxon>Barnesiellaceae</taxon>
        <taxon>Coprobacter</taxon>
    </lineage>
</organism>
<evidence type="ECO:0000259" key="2">
    <source>
        <dbReference type="Pfam" id="PF04773"/>
    </source>
</evidence>
<dbReference type="PANTHER" id="PTHR30273">
    <property type="entry name" value="PERIPLASMIC SIGNAL SENSOR AND SIGMA FACTOR ACTIVATOR FECR-RELATED"/>
    <property type="match status" value="1"/>
</dbReference>
<keyword evidence="1" id="KW-0472">Membrane</keyword>
<dbReference type="EMBL" id="AP023322">
    <property type="protein sequence ID" value="BCI63268.1"/>
    <property type="molecule type" value="Genomic_DNA"/>
</dbReference>
<dbReference type="GO" id="GO:0016989">
    <property type="term" value="F:sigma factor antagonist activity"/>
    <property type="evidence" value="ECO:0007669"/>
    <property type="project" value="TreeGrafter"/>
</dbReference>
<dbReference type="InterPro" id="IPR032508">
    <property type="entry name" value="FecR_C"/>
</dbReference>
<dbReference type="KEGG" id="copr:Cop2CBH44_16210"/>
<evidence type="ECO:0000313" key="4">
    <source>
        <dbReference type="EMBL" id="BCI63268.1"/>
    </source>
</evidence>
<dbReference type="Pfam" id="PF04773">
    <property type="entry name" value="FecR"/>
    <property type="match status" value="1"/>
</dbReference>
<keyword evidence="1" id="KW-0812">Transmembrane</keyword>
<feature type="domain" description="FecR protein" evidence="2">
    <location>
        <begin position="123"/>
        <end position="217"/>
    </location>
</feature>
<accession>A0A7G1HYH9</accession>
<dbReference type="InterPro" id="IPR012373">
    <property type="entry name" value="Ferrdict_sens_TM"/>
</dbReference>
<dbReference type="InterPro" id="IPR006860">
    <property type="entry name" value="FecR"/>
</dbReference>
<protein>
    <submittedName>
        <fullName evidence="4">Anti-sigma factor</fullName>
    </submittedName>
</protein>
<reference evidence="5" key="1">
    <citation type="submission" date="2020-07" db="EMBL/GenBank/DDBJ databases">
        <title>Complete genome sequencing of Coprobacter sp. strain 2CBH44.</title>
        <authorList>
            <person name="Sakamoto M."/>
            <person name="Murakami T."/>
            <person name="Mori H."/>
        </authorList>
    </citation>
    <scope>NUCLEOTIDE SEQUENCE [LARGE SCALE GENOMIC DNA]</scope>
    <source>
        <strain evidence="5">2CBH44</strain>
    </source>
</reference>
<evidence type="ECO:0000259" key="3">
    <source>
        <dbReference type="Pfam" id="PF16344"/>
    </source>
</evidence>
<dbReference type="AlphaFoldDB" id="A0A7G1HYH9"/>
<proteinExistence type="predicted"/>
<keyword evidence="5" id="KW-1185">Reference proteome</keyword>
<dbReference type="PIRSF" id="PIRSF018266">
    <property type="entry name" value="FecR"/>
    <property type="match status" value="1"/>
</dbReference>
<keyword evidence="1" id="KW-1133">Transmembrane helix</keyword>
<dbReference type="Gene3D" id="2.60.120.1440">
    <property type="match status" value="1"/>
</dbReference>
<dbReference type="FunFam" id="2.60.120.1440:FF:000001">
    <property type="entry name" value="Putative anti-sigma factor"/>
    <property type="match status" value="1"/>
</dbReference>